<comment type="caution">
    <text evidence="1">The sequence shown here is derived from an EMBL/GenBank/DDBJ whole genome shotgun (WGS) entry which is preliminary data.</text>
</comment>
<sequence length="51" mass="5647">MLTMESSVELNHSLAGGNAYLREFSGVEPLPRQVEMLTMESSVQLNHSLGR</sequence>
<evidence type="ECO:0000313" key="1">
    <source>
        <dbReference type="EMBL" id="KAH3777127.1"/>
    </source>
</evidence>
<reference evidence="1" key="1">
    <citation type="journal article" date="2019" name="bioRxiv">
        <title>The Genome of the Zebra Mussel, Dreissena polymorpha: A Resource for Invasive Species Research.</title>
        <authorList>
            <person name="McCartney M.A."/>
            <person name="Auch B."/>
            <person name="Kono T."/>
            <person name="Mallez S."/>
            <person name="Zhang Y."/>
            <person name="Obille A."/>
            <person name="Becker A."/>
            <person name="Abrahante J.E."/>
            <person name="Garbe J."/>
            <person name="Badalamenti J.P."/>
            <person name="Herman A."/>
            <person name="Mangelson H."/>
            <person name="Liachko I."/>
            <person name="Sullivan S."/>
            <person name="Sone E.D."/>
            <person name="Koren S."/>
            <person name="Silverstein K.A.T."/>
            <person name="Beckman K.B."/>
            <person name="Gohl D.M."/>
        </authorList>
    </citation>
    <scope>NUCLEOTIDE SEQUENCE</scope>
    <source>
        <strain evidence="1">Duluth1</strain>
        <tissue evidence="1">Whole animal</tissue>
    </source>
</reference>
<evidence type="ECO:0000313" key="2">
    <source>
        <dbReference type="Proteomes" id="UP000828390"/>
    </source>
</evidence>
<reference evidence="1" key="2">
    <citation type="submission" date="2020-11" db="EMBL/GenBank/DDBJ databases">
        <authorList>
            <person name="McCartney M.A."/>
            <person name="Auch B."/>
            <person name="Kono T."/>
            <person name="Mallez S."/>
            <person name="Becker A."/>
            <person name="Gohl D.M."/>
            <person name="Silverstein K.A.T."/>
            <person name="Koren S."/>
            <person name="Bechman K.B."/>
            <person name="Herman A."/>
            <person name="Abrahante J.E."/>
            <person name="Garbe J."/>
        </authorList>
    </citation>
    <scope>NUCLEOTIDE SEQUENCE</scope>
    <source>
        <strain evidence="1">Duluth1</strain>
        <tissue evidence="1">Whole animal</tissue>
    </source>
</reference>
<proteinExistence type="predicted"/>
<name>A0A9D4ILJ3_DREPO</name>
<gene>
    <name evidence="1" type="ORF">DPMN_178564</name>
</gene>
<dbReference type="AlphaFoldDB" id="A0A9D4ILJ3"/>
<dbReference type="Proteomes" id="UP000828390">
    <property type="component" value="Unassembled WGS sequence"/>
</dbReference>
<keyword evidence="2" id="KW-1185">Reference proteome</keyword>
<accession>A0A9D4ILJ3</accession>
<dbReference type="EMBL" id="JAIWYP010000009">
    <property type="protein sequence ID" value="KAH3777127.1"/>
    <property type="molecule type" value="Genomic_DNA"/>
</dbReference>
<organism evidence="1 2">
    <name type="scientific">Dreissena polymorpha</name>
    <name type="common">Zebra mussel</name>
    <name type="synonym">Mytilus polymorpha</name>
    <dbReference type="NCBI Taxonomy" id="45954"/>
    <lineage>
        <taxon>Eukaryota</taxon>
        <taxon>Metazoa</taxon>
        <taxon>Spiralia</taxon>
        <taxon>Lophotrochozoa</taxon>
        <taxon>Mollusca</taxon>
        <taxon>Bivalvia</taxon>
        <taxon>Autobranchia</taxon>
        <taxon>Heteroconchia</taxon>
        <taxon>Euheterodonta</taxon>
        <taxon>Imparidentia</taxon>
        <taxon>Neoheterodontei</taxon>
        <taxon>Myida</taxon>
        <taxon>Dreissenoidea</taxon>
        <taxon>Dreissenidae</taxon>
        <taxon>Dreissena</taxon>
    </lineage>
</organism>
<protein>
    <submittedName>
        <fullName evidence="1">Uncharacterized protein</fullName>
    </submittedName>
</protein>